<dbReference type="EMBL" id="CP110429">
    <property type="protein sequence ID" value="WAQ88384.1"/>
    <property type="molecule type" value="Genomic_DNA"/>
</dbReference>
<evidence type="ECO:0000256" key="1">
    <source>
        <dbReference type="SAM" id="MobiDB-lite"/>
    </source>
</evidence>
<name>A0ABY7CT12_9BASI</name>
<evidence type="ECO:0008006" key="4">
    <source>
        <dbReference type="Google" id="ProtNLM"/>
    </source>
</evidence>
<keyword evidence="3" id="KW-1185">Reference proteome</keyword>
<evidence type="ECO:0000313" key="2">
    <source>
        <dbReference type="EMBL" id="WAQ88384.1"/>
    </source>
</evidence>
<dbReference type="PANTHER" id="PTHR33096:SF1">
    <property type="entry name" value="CXC1-LIKE CYSTEINE CLUSTER ASSOCIATED WITH KDZ TRANSPOSASES DOMAIN-CONTAINING PROTEIN"/>
    <property type="match status" value="1"/>
</dbReference>
<organism evidence="2 3">
    <name type="scientific">Puccinia triticina</name>
    <dbReference type="NCBI Taxonomy" id="208348"/>
    <lineage>
        <taxon>Eukaryota</taxon>
        <taxon>Fungi</taxon>
        <taxon>Dikarya</taxon>
        <taxon>Basidiomycota</taxon>
        <taxon>Pucciniomycotina</taxon>
        <taxon>Pucciniomycetes</taxon>
        <taxon>Pucciniales</taxon>
        <taxon>Pucciniaceae</taxon>
        <taxon>Puccinia</taxon>
    </lineage>
</organism>
<reference evidence="2" key="1">
    <citation type="submission" date="2022-10" db="EMBL/GenBank/DDBJ databases">
        <title>Puccinia triticina Genome sequencing and assembly.</title>
        <authorList>
            <person name="Li C."/>
        </authorList>
    </citation>
    <scope>NUCLEOTIDE SEQUENCE</scope>
    <source>
        <strain evidence="2">Pt15</strain>
    </source>
</reference>
<accession>A0ABY7CT12</accession>
<dbReference type="GeneID" id="77813623"/>
<feature type="region of interest" description="Disordered" evidence="1">
    <location>
        <begin position="1021"/>
        <end position="1044"/>
    </location>
</feature>
<gene>
    <name evidence="2" type="ORF">PtA15_9A511</name>
</gene>
<evidence type="ECO:0000313" key="3">
    <source>
        <dbReference type="Proteomes" id="UP001164743"/>
    </source>
</evidence>
<feature type="compositionally biased region" description="Polar residues" evidence="1">
    <location>
        <begin position="124"/>
        <end position="145"/>
    </location>
</feature>
<protein>
    <recommendedName>
        <fullName evidence="4">HMG box domain-containing protein</fullName>
    </recommendedName>
</protein>
<dbReference type="PANTHER" id="PTHR33096">
    <property type="entry name" value="CXC2 DOMAIN-CONTAINING PROTEIN"/>
    <property type="match status" value="1"/>
</dbReference>
<feature type="compositionally biased region" description="Polar residues" evidence="1">
    <location>
        <begin position="106"/>
        <end position="116"/>
    </location>
</feature>
<dbReference type="RefSeq" id="XP_053023939.1">
    <property type="nucleotide sequence ID" value="XM_053172728.1"/>
</dbReference>
<sequence length="1044" mass="119158">MDNFGYMSQCPSLLRLDNGFQPIESSYLEYNVSNQFELNPNQPKNLSQYYHDSYQQSNPHPNLHYGSLSDLSQINPQSNFGMQSYSAHDPKQLAPFPPPGPAPLTQDCSPVHQNGQPDLPVQRPPTTSNTADPLTRSTSTYNFNSDHNKDTTSRPNPELSKPKPPPRAKTAASLFEKANHMELDQLIKLVSQNAKYSCLTSENELELNSAYREYQRQLYLIAYKNKLEIAPCLKYVGLGANPKGSTNYNTFCKYDPVASKAFNDPNMHPDNRKRECGRLWKLLDPAAQEKWKDPNYVESFLDVPDPDNDIDQNENKNNSMSLLKKQKSPTFDSDRWARKVVTDLRNLSQRFGTKGFLVVGSRGKDATLKFSGGSHLGEFFLDMYSTKDDPVLNFVDFLRGQHVIKKITGKESTPVVTKKRPRTQNKPRQIFTKHNKGEKEANIEFIRAKLNSAIEKATHGQWIKGWPGTRTQWRLSKLKVSLQVKDNNCGVTPQHFCKRPGDMGDKHAQLVVEALEEDWVQLIGPPAPKINTLGFNVDGQTLEGDTSPTIVSVAPSPIRILLAVSVRLPCRLFAFSASLPLASSVSTNWHSPRLDQHRLSAISPGFISIVEFSASVTNILDTSRNLLIQSASGTQLRNRRSQNAALNASAWSRLRRREIIASQEAERIENSETMQIPYDPNDESQRQDEDPESEDEEEDTTSRWKFKLASIRRREIRKELEKILLLDNPFKAGRKYTVSYFRKQWKHQRTFRADHTDEEQERRDKERLTDLDLDLLSDAEVKKISDKIKKVSRKLNKDAAEAEALGDEQRLLLLLWNSKNELYTQAVQLRAERQPLLDAKKLGTCVGTELKEKILKAMGNRRPAVKQLLDKYNKLVQEEFELISQELARAVGWAISYYTHVENVITEMGERITLLGNQPENVDVDRFDRLVLHGLDQRDRLRVIRKELRCRQTLHAALVEEWHSHVPWLANHCQPSEYRTSMLRNWDNTRTKMGLAEYASSSNLPEVDVELEKAILEVGADDGEDAEEDMFFNTDAEDDVTDDD</sequence>
<dbReference type="Proteomes" id="UP001164743">
    <property type="component" value="Chromosome 9A"/>
</dbReference>
<feature type="compositionally biased region" description="Acidic residues" evidence="1">
    <location>
        <begin position="689"/>
        <end position="699"/>
    </location>
</feature>
<feature type="compositionally biased region" description="Polar residues" evidence="1">
    <location>
        <begin position="69"/>
        <end position="86"/>
    </location>
</feature>
<feature type="region of interest" description="Disordered" evidence="1">
    <location>
        <begin position="41"/>
        <end position="170"/>
    </location>
</feature>
<feature type="compositionally biased region" description="Polar residues" evidence="1">
    <location>
        <begin position="41"/>
        <end position="60"/>
    </location>
</feature>
<feature type="region of interest" description="Disordered" evidence="1">
    <location>
        <begin position="665"/>
        <end position="701"/>
    </location>
</feature>
<proteinExistence type="predicted"/>